<evidence type="ECO:0000259" key="2">
    <source>
        <dbReference type="PROSITE" id="PS00623"/>
    </source>
</evidence>
<name>A0ABD2N9R7_9CUCU</name>
<comment type="similarity">
    <text evidence="1">Belongs to the GMC oxidoreductase family.</text>
</comment>
<gene>
    <name evidence="3" type="ORF">HHI36_020194</name>
</gene>
<evidence type="ECO:0000256" key="1">
    <source>
        <dbReference type="ARBA" id="ARBA00010790"/>
    </source>
</evidence>
<proteinExistence type="inferred from homology"/>
<dbReference type="InterPro" id="IPR012132">
    <property type="entry name" value="GMC_OxRdtase"/>
</dbReference>
<dbReference type="PROSITE" id="PS00623">
    <property type="entry name" value="GMC_OXRED_1"/>
    <property type="match status" value="1"/>
</dbReference>
<dbReference type="EMBL" id="JABFTP020000083">
    <property type="protein sequence ID" value="KAL3275433.1"/>
    <property type="molecule type" value="Genomic_DNA"/>
</dbReference>
<dbReference type="SUPFAM" id="SSF51905">
    <property type="entry name" value="FAD/NAD(P)-binding domain"/>
    <property type="match status" value="2"/>
</dbReference>
<dbReference type="InterPro" id="IPR036188">
    <property type="entry name" value="FAD/NAD-bd_sf"/>
</dbReference>
<dbReference type="PANTHER" id="PTHR11552">
    <property type="entry name" value="GLUCOSE-METHANOL-CHOLINE GMC OXIDOREDUCTASE"/>
    <property type="match status" value="1"/>
</dbReference>
<evidence type="ECO:0000313" key="4">
    <source>
        <dbReference type="Proteomes" id="UP001516400"/>
    </source>
</evidence>
<keyword evidence="4" id="KW-1185">Reference proteome</keyword>
<dbReference type="PANTHER" id="PTHR11552:SF158">
    <property type="entry name" value="GH23626P-RELATED"/>
    <property type="match status" value="1"/>
</dbReference>
<accession>A0ABD2N9R7</accession>
<feature type="domain" description="Glucose-methanol-choline oxidoreductase N-terminal" evidence="2">
    <location>
        <begin position="14"/>
        <end position="37"/>
    </location>
</feature>
<organism evidence="3 4">
    <name type="scientific">Cryptolaemus montrouzieri</name>
    <dbReference type="NCBI Taxonomy" id="559131"/>
    <lineage>
        <taxon>Eukaryota</taxon>
        <taxon>Metazoa</taxon>
        <taxon>Ecdysozoa</taxon>
        <taxon>Arthropoda</taxon>
        <taxon>Hexapoda</taxon>
        <taxon>Insecta</taxon>
        <taxon>Pterygota</taxon>
        <taxon>Neoptera</taxon>
        <taxon>Endopterygota</taxon>
        <taxon>Coleoptera</taxon>
        <taxon>Polyphaga</taxon>
        <taxon>Cucujiformia</taxon>
        <taxon>Coccinelloidea</taxon>
        <taxon>Coccinellidae</taxon>
        <taxon>Scymninae</taxon>
        <taxon>Scymnini</taxon>
        <taxon>Cryptolaemus</taxon>
    </lineage>
</organism>
<reference evidence="3 4" key="1">
    <citation type="journal article" date="2021" name="BMC Biol.">
        <title>Horizontally acquired antibacterial genes associated with adaptive radiation of ladybird beetles.</title>
        <authorList>
            <person name="Li H.S."/>
            <person name="Tang X.F."/>
            <person name="Huang Y.H."/>
            <person name="Xu Z.Y."/>
            <person name="Chen M.L."/>
            <person name="Du X.Y."/>
            <person name="Qiu B.Y."/>
            <person name="Chen P.T."/>
            <person name="Zhang W."/>
            <person name="Slipinski A."/>
            <person name="Escalona H.E."/>
            <person name="Waterhouse R.M."/>
            <person name="Zwick A."/>
            <person name="Pang H."/>
        </authorList>
    </citation>
    <scope>NUCLEOTIDE SEQUENCE [LARGE SCALE GENOMIC DNA]</scope>
    <source>
        <strain evidence="3">SYSU2018</strain>
    </source>
</reference>
<dbReference type="Proteomes" id="UP001516400">
    <property type="component" value="Unassembled WGS sequence"/>
</dbReference>
<dbReference type="AlphaFoldDB" id="A0ABD2N9R7"/>
<dbReference type="InterPro" id="IPR000172">
    <property type="entry name" value="GMC_OxRdtase_N"/>
</dbReference>
<dbReference type="InterPro" id="IPR007867">
    <property type="entry name" value="GMC_OxRtase_C"/>
</dbReference>
<dbReference type="Pfam" id="PF05199">
    <property type="entry name" value="GMC_oxred_C"/>
    <property type="match status" value="1"/>
</dbReference>
<protein>
    <recommendedName>
        <fullName evidence="2">Glucose-methanol-choline oxidoreductase N-terminal domain-containing protein</fullName>
    </recommendedName>
</protein>
<comment type="caution">
    <text evidence="3">The sequence shown here is derived from an EMBL/GenBank/DDBJ whole genome shotgun (WGS) entry which is preliminary data.</text>
</comment>
<evidence type="ECO:0000313" key="3">
    <source>
        <dbReference type="EMBL" id="KAL3275433.1"/>
    </source>
</evidence>
<sequence length="114" mass="12806">MIAAINSSWKYLRGKILGGSSSINRLMYNRGRPIDYDYWKQLGYHPMATTSMEFDPKTSVVDHELKIHGIGKLRVGDCGIIPATITGHKNGPAFMIRGKLSSMIKKEYMPNSNM</sequence>
<dbReference type="Gene3D" id="3.50.50.60">
    <property type="entry name" value="FAD/NAD(P)-binding domain"/>
    <property type="match status" value="2"/>
</dbReference>